<keyword evidence="1" id="KW-0436">Ligase</keyword>
<evidence type="ECO:0000313" key="2">
    <source>
        <dbReference type="Proteomes" id="UP001076464"/>
    </source>
</evidence>
<organism evidence="1 2">
    <name type="scientific">Roseateles hydrophilus</name>
    <dbReference type="NCBI Taxonomy" id="2975054"/>
    <lineage>
        <taxon>Bacteria</taxon>
        <taxon>Pseudomonadati</taxon>
        <taxon>Pseudomonadota</taxon>
        <taxon>Betaproteobacteria</taxon>
        <taxon>Burkholderiales</taxon>
        <taxon>Sphaerotilaceae</taxon>
        <taxon>Roseateles</taxon>
    </lineage>
</organism>
<gene>
    <name evidence="1" type="primary">argS</name>
    <name evidence="1" type="ORF">NYO99_08080</name>
</gene>
<evidence type="ECO:0000313" key="1">
    <source>
        <dbReference type="EMBL" id="MCY4744925.1"/>
    </source>
</evidence>
<accession>A0ACC6C939</accession>
<protein>
    <submittedName>
        <fullName evidence="1">Arginine--tRNA ligase</fullName>
        <ecNumber evidence="1">6.1.1.19</ecNumber>
    </submittedName>
</protein>
<proteinExistence type="predicted"/>
<reference evidence="1" key="1">
    <citation type="submission" date="2022-08" db="EMBL/GenBank/DDBJ databases">
        <title>Genome sequencing of Pelomonas sp. UHG3.</title>
        <authorList>
            <person name="So Y."/>
        </authorList>
    </citation>
    <scope>NUCLEOTIDE SEQUENCE</scope>
    <source>
        <strain evidence="1">UHG3</strain>
    </source>
</reference>
<dbReference type="Proteomes" id="UP001076464">
    <property type="component" value="Unassembled WGS sequence"/>
</dbReference>
<name>A0ACC6C939_9BURK</name>
<dbReference type="EMBL" id="JAPPUY010000002">
    <property type="protein sequence ID" value="MCY4744925.1"/>
    <property type="molecule type" value="Genomic_DNA"/>
</dbReference>
<dbReference type="EC" id="6.1.1.19" evidence="1"/>
<sequence length="571" mass="62243">MIQAKQALLAALAESLQEIAPGANAPAAFESPKQAAHGDFACTAAMQLAKPLKANPRELATRLIAALEAKPAFQQWVQALEIAGPGFINIRLKPAAKQAVVTEVLGAADKFGHRAATGKHVMVEFVSANPTGPLHVGHARQAALGDSLCSVFQSQGHDVTREFYYNDAGVQIATLANSTQMRLKGFKPGDAEWPEAAYNGDYIQDIADAFLRKETVKADDREFTASGDVNDLDSIRQFAVAYLRHEQDLDLQAFGLKFDSYFLESSVYAGGQLEKTVERLVASGKTYEEGGALWLRTTDYGDDKDRVMRKKEGGFTYFVPDVAYHINKFERGYTQCINIQGTDHHGTIARVRAGLQAVDLGIPQGFPDYVLHKMVTVMKGGEEVKISKRAGSYVTLRDLIDWTSRDAVRFFLISRKADTEFVFDIDLALKQNDENPVFYVQYAHARICSVIRKWGGDVGSAMSADLSLLTAPTEEALMLKLAAYPDMLSGAAAGLAPHDIAFYARDLAGAYHSYYAAERVLDQAPELSRARVALLAATRQVLANALGMLGVSAPEQMNRDTADTSETSESA</sequence>
<comment type="caution">
    <text evidence="1">The sequence shown here is derived from an EMBL/GenBank/DDBJ whole genome shotgun (WGS) entry which is preliminary data.</text>
</comment>
<keyword evidence="2" id="KW-1185">Reference proteome</keyword>